<dbReference type="Proteomes" id="UP001195483">
    <property type="component" value="Unassembled WGS sequence"/>
</dbReference>
<protein>
    <submittedName>
        <fullName evidence="2">Uncharacterized protein</fullName>
    </submittedName>
</protein>
<sequence>MFPSIGFIGGAARQTEEYGHIYSLGKELRRRSMYIQNLTQGLTAPHKHGKKSHQYQKNHSSDILHQSLDERDMESLNSQILPSNSVSSIINHVQVEEEEKDKVGRVAGWAVNFDKLLQDISGLRVFTVSEDN</sequence>
<dbReference type="EMBL" id="JAEAOA010001173">
    <property type="protein sequence ID" value="KAK3590280.1"/>
    <property type="molecule type" value="Genomic_DNA"/>
</dbReference>
<comment type="caution">
    <text evidence="2">The sequence shown here is derived from an EMBL/GenBank/DDBJ whole genome shotgun (WGS) entry which is preliminary data.</text>
</comment>
<organism evidence="2 3">
    <name type="scientific">Potamilus streckersoni</name>
    <dbReference type="NCBI Taxonomy" id="2493646"/>
    <lineage>
        <taxon>Eukaryota</taxon>
        <taxon>Metazoa</taxon>
        <taxon>Spiralia</taxon>
        <taxon>Lophotrochozoa</taxon>
        <taxon>Mollusca</taxon>
        <taxon>Bivalvia</taxon>
        <taxon>Autobranchia</taxon>
        <taxon>Heteroconchia</taxon>
        <taxon>Palaeoheterodonta</taxon>
        <taxon>Unionida</taxon>
        <taxon>Unionoidea</taxon>
        <taxon>Unionidae</taxon>
        <taxon>Ambleminae</taxon>
        <taxon>Lampsilini</taxon>
        <taxon>Potamilus</taxon>
    </lineage>
</organism>
<reference evidence="2" key="2">
    <citation type="journal article" date="2021" name="Genome Biol. Evol.">
        <title>Developing a high-quality reference genome for a parasitic bivalve with doubly uniparental inheritance (Bivalvia: Unionida).</title>
        <authorList>
            <person name="Smith C.H."/>
        </authorList>
    </citation>
    <scope>NUCLEOTIDE SEQUENCE</scope>
    <source>
        <strain evidence="2">CHS0354</strain>
        <tissue evidence="2">Mantle</tissue>
    </source>
</reference>
<evidence type="ECO:0000256" key="1">
    <source>
        <dbReference type="SAM" id="MobiDB-lite"/>
    </source>
</evidence>
<reference evidence="2" key="1">
    <citation type="journal article" date="2021" name="Genome Biol. Evol.">
        <title>A High-Quality Reference Genome for a Parasitic Bivalve with Doubly Uniparental Inheritance (Bivalvia: Unionida).</title>
        <authorList>
            <person name="Smith C.H."/>
        </authorList>
    </citation>
    <scope>NUCLEOTIDE SEQUENCE</scope>
    <source>
        <strain evidence="2">CHS0354</strain>
    </source>
</reference>
<gene>
    <name evidence="2" type="ORF">CHS0354_019015</name>
</gene>
<evidence type="ECO:0000313" key="3">
    <source>
        <dbReference type="Proteomes" id="UP001195483"/>
    </source>
</evidence>
<keyword evidence="3" id="KW-1185">Reference proteome</keyword>
<dbReference type="AlphaFoldDB" id="A0AAE0VV88"/>
<feature type="compositionally biased region" description="Basic residues" evidence="1">
    <location>
        <begin position="45"/>
        <end position="56"/>
    </location>
</feature>
<name>A0AAE0VV88_9BIVA</name>
<reference evidence="2" key="3">
    <citation type="submission" date="2023-05" db="EMBL/GenBank/DDBJ databases">
        <authorList>
            <person name="Smith C.H."/>
        </authorList>
    </citation>
    <scope>NUCLEOTIDE SEQUENCE</scope>
    <source>
        <strain evidence="2">CHS0354</strain>
        <tissue evidence="2">Mantle</tissue>
    </source>
</reference>
<feature type="region of interest" description="Disordered" evidence="1">
    <location>
        <begin position="39"/>
        <end position="62"/>
    </location>
</feature>
<accession>A0AAE0VV88</accession>
<proteinExistence type="predicted"/>
<evidence type="ECO:0000313" key="2">
    <source>
        <dbReference type="EMBL" id="KAK3590280.1"/>
    </source>
</evidence>